<comment type="caution">
    <text evidence="1">The sequence shown here is derived from an EMBL/GenBank/DDBJ whole genome shotgun (WGS) entry which is preliminary data.</text>
</comment>
<evidence type="ECO:0000313" key="2">
    <source>
        <dbReference type="Proteomes" id="UP000318590"/>
    </source>
</evidence>
<evidence type="ECO:0000313" key="1">
    <source>
        <dbReference type="EMBL" id="TRD23198.1"/>
    </source>
</evidence>
<dbReference type="Pfam" id="PF08837">
    <property type="entry name" value="DUF1810"/>
    <property type="match status" value="1"/>
</dbReference>
<dbReference type="AlphaFoldDB" id="A0A547Q9Y2"/>
<dbReference type="PIRSF" id="PIRSF008546">
    <property type="entry name" value="UCP008546"/>
    <property type="match status" value="1"/>
</dbReference>
<dbReference type="InterPro" id="IPR036287">
    <property type="entry name" value="Rv1873-like_sf"/>
</dbReference>
<accession>A0A547Q9Y2</accession>
<dbReference type="RefSeq" id="WP_142832989.1">
    <property type="nucleotide sequence ID" value="NZ_VFSV01000002.1"/>
</dbReference>
<dbReference type="Gene3D" id="1.25.40.380">
    <property type="entry name" value="Protein of unknown function DUF1810"/>
    <property type="match status" value="1"/>
</dbReference>
<reference evidence="1 2" key="1">
    <citation type="submission" date="2019-06" db="EMBL/GenBank/DDBJ databases">
        <title>Paenimaribius caenipelagi gen. nov., sp. nov., isolated from a tidal flat.</title>
        <authorList>
            <person name="Yoon J.-H."/>
        </authorList>
    </citation>
    <scope>NUCLEOTIDE SEQUENCE [LARGE SCALE GENOMIC DNA]</scope>
    <source>
        <strain evidence="1 2">JBTF-M29</strain>
    </source>
</reference>
<dbReference type="Proteomes" id="UP000318590">
    <property type="component" value="Unassembled WGS sequence"/>
</dbReference>
<dbReference type="OrthoDB" id="9801870at2"/>
<dbReference type="EMBL" id="VFSV01000002">
    <property type="protein sequence ID" value="TRD23198.1"/>
    <property type="molecule type" value="Genomic_DNA"/>
</dbReference>
<proteinExistence type="predicted"/>
<dbReference type="SUPFAM" id="SSF140736">
    <property type="entry name" value="Rv1873-like"/>
    <property type="match status" value="1"/>
</dbReference>
<protein>
    <submittedName>
        <fullName evidence="1">DUF1810 domain-containing protein</fullName>
    </submittedName>
</protein>
<keyword evidence="2" id="KW-1185">Reference proteome</keyword>
<organism evidence="1 2">
    <name type="scientific">Palleronia caenipelagi</name>
    <dbReference type="NCBI Taxonomy" id="2489174"/>
    <lineage>
        <taxon>Bacteria</taxon>
        <taxon>Pseudomonadati</taxon>
        <taxon>Pseudomonadota</taxon>
        <taxon>Alphaproteobacteria</taxon>
        <taxon>Rhodobacterales</taxon>
        <taxon>Roseobacteraceae</taxon>
        <taxon>Palleronia</taxon>
    </lineage>
</organism>
<dbReference type="InterPro" id="IPR014937">
    <property type="entry name" value="DUF1810"/>
</dbReference>
<gene>
    <name evidence="1" type="ORF">FEV53_01175</name>
</gene>
<name>A0A547Q9Y2_9RHOB</name>
<sequence length="139" mass="15815">MKPDADDLQRFVTAQDGSFSRARDEIRRGRKESHWMWYIYPQLRGLGRSEQARYYGVAGLDEAERYLAHRVLGPRLIEMFEVLHDHRGTPLDQIFGPVDALKLRSSATLFATVPDAPRIFADVLATLCGGPCPLTEERL</sequence>